<dbReference type="STRING" id="1498499.EP47_04430"/>
<reference evidence="2 3" key="1">
    <citation type="submission" date="2014-05" db="EMBL/GenBank/DDBJ databases">
        <authorList>
            <person name="Rizzardi K."/>
            <person name="Winiecka-Krusnell J."/>
            <person name="Ramliden M."/>
            <person name="Alm E."/>
            <person name="Andersson S."/>
            <person name="Byfors S."/>
        </authorList>
    </citation>
    <scope>NUCLEOTIDE SEQUENCE [LARGE SCALE GENOMIC DNA]</scope>
    <source>
        <strain evidence="2 3">LEGN</strain>
    </source>
</reference>
<proteinExistence type="predicted"/>
<dbReference type="Gene3D" id="1.10.150.20">
    <property type="entry name" value="5' to 3' exonuclease, C-terminal subdomain"/>
    <property type="match status" value="2"/>
</dbReference>
<dbReference type="InterPro" id="IPR025567">
    <property type="entry name" value="DUF4332"/>
</dbReference>
<sequence length="134" mass="15196">MYKLTELEGVGPKYAEMLRRVGIVSQDDLLRVCSSRRGRFRIAEQTGISHKLILKWTSQADLARVNGINEEYAELLEQAGIDSIPGLAHCNPEQLYSSLKEKNEKCHLVQHIPGLSQVVTWVEEAKKLPRAVYH</sequence>
<feature type="domain" description="DUF4332" evidence="1">
    <location>
        <begin position="8"/>
        <end position="128"/>
    </location>
</feature>
<accession>A0A0A2SPZ1</accession>
<dbReference type="EMBL" id="JNCF01000022">
    <property type="protein sequence ID" value="KGP63215.1"/>
    <property type="molecule type" value="Genomic_DNA"/>
</dbReference>
<evidence type="ECO:0000259" key="1">
    <source>
        <dbReference type="Pfam" id="PF14229"/>
    </source>
</evidence>
<comment type="caution">
    <text evidence="2">The sequence shown here is derived from an EMBL/GenBank/DDBJ whole genome shotgun (WGS) entry which is preliminary data.</text>
</comment>
<dbReference type="Proteomes" id="UP000054422">
    <property type="component" value="Unassembled WGS sequence"/>
</dbReference>
<name>A0A0A2SPZ1_9GAMM</name>
<evidence type="ECO:0000313" key="3">
    <source>
        <dbReference type="Proteomes" id="UP000054422"/>
    </source>
</evidence>
<keyword evidence="3" id="KW-1185">Reference proteome</keyword>
<gene>
    <name evidence="2" type="ORF">EP47_04430</name>
</gene>
<dbReference type="Pfam" id="PF14229">
    <property type="entry name" value="DUF4332"/>
    <property type="match status" value="1"/>
</dbReference>
<dbReference type="AlphaFoldDB" id="A0A0A2SPZ1"/>
<dbReference type="RefSeq" id="WP_035889397.1">
    <property type="nucleotide sequence ID" value="NZ_JNCF01000022.1"/>
</dbReference>
<evidence type="ECO:0000313" key="2">
    <source>
        <dbReference type="EMBL" id="KGP63215.1"/>
    </source>
</evidence>
<organism evidence="2 3">
    <name type="scientific">Legionella norrlandica</name>
    <dbReference type="NCBI Taxonomy" id="1498499"/>
    <lineage>
        <taxon>Bacteria</taxon>
        <taxon>Pseudomonadati</taxon>
        <taxon>Pseudomonadota</taxon>
        <taxon>Gammaproteobacteria</taxon>
        <taxon>Legionellales</taxon>
        <taxon>Legionellaceae</taxon>
        <taxon>Legionella</taxon>
    </lineage>
</organism>
<dbReference type="OrthoDB" id="9794786at2"/>
<protein>
    <submittedName>
        <fullName evidence="2">Ferredoxin</fullName>
    </submittedName>
</protein>